<evidence type="ECO:0000313" key="2">
    <source>
        <dbReference type="Proteomes" id="UP000095210"/>
    </source>
</evidence>
<keyword evidence="2" id="KW-1185">Reference proteome</keyword>
<dbReference type="RefSeq" id="WP_069851793.1">
    <property type="nucleotide sequence ID" value="NZ_CP014859.1"/>
</dbReference>
<accession>A0AAC9HTW4</accession>
<dbReference type="AlphaFoldDB" id="A0AAC9HTW4"/>
<dbReference type="KEGG" id="ahm:TL08_22460"/>
<name>A0AAC9HTW4_9PSEU</name>
<organism evidence="1 2">
    <name type="scientific">Actinoalloteichus hymeniacidonis</name>
    <dbReference type="NCBI Taxonomy" id="340345"/>
    <lineage>
        <taxon>Bacteria</taxon>
        <taxon>Bacillati</taxon>
        <taxon>Actinomycetota</taxon>
        <taxon>Actinomycetes</taxon>
        <taxon>Pseudonocardiales</taxon>
        <taxon>Pseudonocardiaceae</taxon>
        <taxon>Actinoalloteichus</taxon>
    </lineage>
</organism>
<proteinExistence type="predicted"/>
<evidence type="ECO:0000313" key="1">
    <source>
        <dbReference type="EMBL" id="AOS65274.1"/>
    </source>
</evidence>
<protein>
    <submittedName>
        <fullName evidence="1">Uncharacterized protein</fullName>
    </submittedName>
</protein>
<dbReference type="EMBL" id="CP014859">
    <property type="protein sequence ID" value="AOS65274.1"/>
    <property type="molecule type" value="Genomic_DNA"/>
</dbReference>
<gene>
    <name evidence="1" type="ORF">TL08_22460</name>
</gene>
<sequence>MNGPWFVRAVGDGDTHRAETEHWTTDGRAHIRPICDATTLFTALNRRPVAVPYYDDHRCPDCLAATRKPTASRRRRLAVVR</sequence>
<dbReference type="Proteomes" id="UP000095210">
    <property type="component" value="Chromosome"/>
</dbReference>
<reference evidence="2" key="1">
    <citation type="submission" date="2016-03" db="EMBL/GenBank/DDBJ databases">
        <title>Complete genome sequence of the type strain Actinoalloteichus hymeniacidonis DSM 45092.</title>
        <authorList>
            <person name="Schaffert L."/>
            <person name="Albersmeier A."/>
            <person name="Winkler A."/>
            <person name="Kalinowski J."/>
            <person name="Zotchev S."/>
            <person name="Ruckert C."/>
        </authorList>
    </citation>
    <scope>NUCLEOTIDE SEQUENCE [LARGE SCALE GENOMIC DNA]</scope>
    <source>
        <strain evidence="2">HPA177(T) (DSM 45092(T))</strain>
    </source>
</reference>